<gene>
    <name evidence="1" type="ORF">ACFO5Q_16045</name>
</gene>
<evidence type="ECO:0000313" key="1">
    <source>
        <dbReference type="EMBL" id="MFC4349364.1"/>
    </source>
</evidence>
<dbReference type="Pfam" id="PF13350">
    <property type="entry name" value="Y_phosphatase3"/>
    <property type="match status" value="1"/>
</dbReference>
<dbReference type="RefSeq" id="WP_068146295.1">
    <property type="nucleotide sequence ID" value="NZ_JBHSCR010000017.1"/>
</dbReference>
<dbReference type="SUPFAM" id="SSF52799">
    <property type="entry name" value="(Phosphotyrosine protein) phosphatases II"/>
    <property type="match status" value="1"/>
</dbReference>
<dbReference type="InterPro" id="IPR026893">
    <property type="entry name" value="Tyr/Ser_Pase_IphP-type"/>
</dbReference>
<dbReference type="PROSITE" id="PS00383">
    <property type="entry name" value="TYR_PHOSPHATASE_1"/>
    <property type="match status" value="1"/>
</dbReference>
<sequence length="265" mass="28813">MPAASRIIPMPGVKNFRDMGGYIGADGRTMRWGKLYRSGHWAEFTGNRETAAPAYGITTVVDFRSDAEKKRHPVGWPDGWAPTYHATPIGGNAAAWVQELYERLSTSPFPAKELRDQFILAFETIPVANADGLKRFFDILVEGETNDSVLFHCTAGKDRTGIAGALLMRVLGVAEADITADFLMTNDAVDLPAASAVIAQRLSEKAGRTINPADVHPLVGVEPAFLDAAHKSIDKAFGSVDAYLVDRLGLTPDRQGRLRDLFLEG</sequence>
<dbReference type="InterPro" id="IPR016130">
    <property type="entry name" value="Tyr_Pase_AS"/>
</dbReference>
<dbReference type="Gene3D" id="3.90.190.10">
    <property type="entry name" value="Protein tyrosine phosphatase superfamily"/>
    <property type="match status" value="1"/>
</dbReference>
<name>A0ABV8UEP1_9PROT</name>
<proteinExistence type="predicted"/>
<protein>
    <submittedName>
        <fullName evidence="1">Tyrosine-protein phosphatase</fullName>
    </submittedName>
</protein>
<keyword evidence="2" id="KW-1185">Reference proteome</keyword>
<dbReference type="EMBL" id="JBHSCR010000017">
    <property type="protein sequence ID" value="MFC4349364.1"/>
    <property type="molecule type" value="Genomic_DNA"/>
</dbReference>
<accession>A0ABV8UEP1</accession>
<evidence type="ECO:0000313" key="2">
    <source>
        <dbReference type="Proteomes" id="UP001595776"/>
    </source>
</evidence>
<dbReference type="InterPro" id="IPR029021">
    <property type="entry name" value="Prot-tyrosine_phosphatase-like"/>
</dbReference>
<reference evidence="2" key="1">
    <citation type="journal article" date="2019" name="Int. J. Syst. Evol. Microbiol.">
        <title>The Global Catalogue of Microorganisms (GCM) 10K type strain sequencing project: providing services to taxonomists for standard genome sequencing and annotation.</title>
        <authorList>
            <consortium name="The Broad Institute Genomics Platform"/>
            <consortium name="The Broad Institute Genome Sequencing Center for Infectious Disease"/>
            <person name="Wu L."/>
            <person name="Ma J."/>
        </authorList>
    </citation>
    <scope>NUCLEOTIDE SEQUENCE [LARGE SCALE GENOMIC DNA]</scope>
    <source>
        <strain evidence="2">CGMCC 1.15304</strain>
    </source>
</reference>
<organism evidence="1 2">
    <name type="scientific">Kordiimonas lipolytica</name>
    <dbReference type="NCBI Taxonomy" id="1662421"/>
    <lineage>
        <taxon>Bacteria</taxon>
        <taxon>Pseudomonadati</taxon>
        <taxon>Pseudomonadota</taxon>
        <taxon>Alphaproteobacteria</taxon>
        <taxon>Kordiimonadales</taxon>
        <taxon>Kordiimonadaceae</taxon>
        <taxon>Kordiimonas</taxon>
    </lineage>
</organism>
<comment type="caution">
    <text evidence="1">The sequence shown here is derived from an EMBL/GenBank/DDBJ whole genome shotgun (WGS) entry which is preliminary data.</text>
</comment>
<dbReference type="Proteomes" id="UP001595776">
    <property type="component" value="Unassembled WGS sequence"/>
</dbReference>